<comment type="similarity">
    <text evidence="2">Belongs to the autoinducer-2 exporter (AI-2E) (TC 2.A.86) family.</text>
</comment>
<dbReference type="AlphaFoldDB" id="A0A1F5RVL4"/>
<dbReference type="GO" id="GO:0005886">
    <property type="term" value="C:plasma membrane"/>
    <property type="evidence" value="ECO:0007669"/>
    <property type="project" value="UniProtKB-SubCell"/>
</dbReference>
<organism evidence="9 10">
    <name type="scientific">Candidatus Falkowbacteria bacterium RIFCSPLOWO2_12_FULL_45_10</name>
    <dbReference type="NCBI Taxonomy" id="1797990"/>
    <lineage>
        <taxon>Bacteria</taxon>
        <taxon>Candidatus Falkowiibacteriota</taxon>
    </lineage>
</organism>
<dbReference type="GO" id="GO:0055085">
    <property type="term" value="P:transmembrane transport"/>
    <property type="evidence" value="ECO:0007669"/>
    <property type="project" value="TreeGrafter"/>
</dbReference>
<evidence type="ECO:0000256" key="6">
    <source>
        <dbReference type="ARBA" id="ARBA00022989"/>
    </source>
</evidence>
<feature type="transmembrane region" description="Helical" evidence="8">
    <location>
        <begin position="294"/>
        <end position="314"/>
    </location>
</feature>
<gene>
    <name evidence="9" type="ORF">A3G56_00805</name>
</gene>
<evidence type="ECO:0000256" key="3">
    <source>
        <dbReference type="ARBA" id="ARBA00022448"/>
    </source>
</evidence>
<dbReference type="PANTHER" id="PTHR21716">
    <property type="entry name" value="TRANSMEMBRANE PROTEIN"/>
    <property type="match status" value="1"/>
</dbReference>
<feature type="transmembrane region" description="Helical" evidence="8">
    <location>
        <begin position="67"/>
        <end position="88"/>
    </location>
</feature>
<evidence type="ECO:0000256" key="1">
    <source>
        <dbReference type="ARBA" id="ARBA00004651"/>
    </source>
</evidence>
<feature type="transmembrane region" description="Helical" evidence="8">
    <location>
        <begin position="254"/>
        <end position="282"/>
    </location>
</feature>
<evidence type="ECO:0000256" key="2">
    <source>
        <dbReference type="ARBA" id="ARBA00009773"/>
    </source>
</evidence>
<feature type="transmembrane region" description="Helical" evidence="8">
    <location>
        <begin position="37"/>
        <end position="55"/>
    </location>
</feature>
<dbReference type="Proteomes" id="UP000178682">
    <property type="component" value="Unassembled WGS sequence"/>
</dbReference>
<keyword evidence="5 8" id="KW-0812">Transmembrane</keyword>
<accession>A0A1F5RVL4</accession>
<dbReference type="Pfam" id="PF01594">
    <property type="entry name" value="AI-2E_transport"/>
    <property type="match status" value="1"/>
</dbReference>
<evidence type="ECO:0000313" key="9">
    <source>
        <dbReference type="EMBL" id="OGF18469.1"/>
    </source>
</evidence>
<protein>
    <recommendedName>
        <fullName evidence="11">AI-2E family transporter</fullName>
    </recommendedName>
</protein>
<proteinExistence type="inferred from homology"/>
<dbReference type="InterPro" id="IPR002549">
    <property type="entry name" value="AI-2E-like"/>
</dbReference>
<keyword evidence="4" id="KW-1003">Cell membrane</keyword>
<keyword evidence="7 8" id="KW-0472">Membrane</keyword>
<keyword evidence="6 8" id="KW-1133">Transmembrane helix</keyword>
<sequence length="350" mass="38854">MSSPLNSTYRVNITIGTIIKVAAIIGLLYVGYVIRDVLALLFVALIFSSAIDPWVDVLKRYRIPRAISVIVIYFIAAVVVSLAIYLLIPPVTEQFNSLLNNFPQYVEKINSGYQWIREFSIEHGLLDKIKGSLGGFEENFQIAAGGIFSTVSDIFGGIVSFFIVLVITFYMVVEEDALKKIVWSLAPIERQPYLMQLIDRMQRQVGYWFRGELILMLIIGTFVWVGMLFLMPQYALVLGLIAGLTEFIPYLGPILGAIPGIFLALTVNPFLALLVAILYIIVQQVENNILVPKIMQRAVGLNPIVSIAVLMAGIKIAGIVGGLLSIPVATAISVLVKDWVKMRNQHHGER</sequence>
<dbReference type="PANTHER" id="PTHR21716:SF53">
    <property type="entry name" value="PERMEASE PERM-RELATED"/>
    <property type="match status" value="1"/>
</dbReference>
<keyword evidence="3" id="KW-0813">Transport</keyword>
<reference evidence="9 10" key="1">
    <citation type="journal article" date="2016" name="Nat. Commun.">
        <title>Thousands of microbial genomes shed light on interconnected biogeochemical processes in an aquifer system.</title>
        <authorList>
            <person name="Anantharaman K."/>
            <person name="Brown C.T."/>
            <person name="Hug L.A."/>
            <person name="Sharon I."/>
            <person name="Castelle C.J."/>
            <person name="Probst A.J."/>
            <person name="Thomas B.C."/>
            <person name="Singh A."/>
            <person name="Wilkins M.J."/>
            <person name="Karaoz U."/>
            <person name="Brodie E.L."/>
            <person name="Williams K.H."/>
            <person name="Hubbard S.S."/>
            <person name="Banfield J.F."/>
        </authorList>
    </citation>
    <scope>NUCLEOTIDE SEQUENCE [LARGE SCALE GENOMIC DNA]</scope>
</reference>
<evidence type="ECO:0000256" key="5">
    <source>
        <dbReference type="ARBA" id="ARBA00022692"/>
    </source>
</evidence>
<evidence type="ECO:0008006" key="11">
    <source>
        <dbReference type="Google" id="ProtNLM"/>
    </source>
</evidence>
<feature type="transmembrane region" description="Helical" evidence="8">
    <location>
        <begin position="12"/>
        <end position="31"/>
    </location>
</feature>
<evidence type="ECO:0000256" key="7">
    <source>
        <dbReference type="ARBA" id="ARBA00023136"/>
    </source>
</evidence>
<evidence type="ECO:0000256" key="4">
    <source>
        <dbReference type="ARBA" id="ARBA00022475"/>
    </source>
</evidence>
<evidence type="ECO:0000256" key="8">
    <source>
        <dbReference type="SAM" id="Phobius"/>
    </source>
</evidence>
<comment type="subcellular location">
    <subcellularLocation>
        <location evidence="1">Cell membrane</location>
        <topology evidence="1">Multi-pass membrane protein</topology>
    </subcellularLocation>
</comment>
<feature type="transmembrane region" description="Helical" evidence="8">
    <location>
        <begin position="213"/>
        <end position="234"/>
    </location>
</feature>
<name>A0A1F5RVL4_9BACT</name>
<feature type="transmembrane region" description="Helical" evidence="8">
    <location>
        <begin position="154"/>
        <end position="173"/>
    </location>
</feature>
<evidence type="ECO:0000313" key="10">
    <source>
        <dbReference type="Proteomes" id="UP000178682"/>
    </source>
</evidence>
<dbReference type="EMBL" id="MFFX01000047">
    <property type="protein sequence ID" value="OGF18469.1"/>
    <property type="molecule type" value="Genomic_DNA"/>
</dbReference>
<comment type="caution">
    <text evidence="9">The sequence shown here is derived from an EMBL/GenBank/DDBJ whole genome shotgun (WGS) entry which is preliminary data.</text>
</comment>